<protein>
    <recommendedName>
        <fullName evidence="3">F-box domain-containing protein</fullName>
    </recommendedName>
</protein>
<dbReference type="HOGENOM" id="CLU_1038392_0_0_1"/>
<sequence>MEKSSCMEVAPISKQTTPPHPQNQCLLFKLPIELRCEIFEYCAWYYAELAYDQKTPFWTMPPSFFSRPCKLGDMPALLQTCKRLSREACNIIHQHAFVRLVPREMQKTAAVWAPGTFRAERTRKLFIEQPAWCDLEDASELQTIFGGAQNVEYVKLQVSPKFSTPRSWAWYPEVEAKGEDGDGSLDRWRFGPFIEYLKTMPNLRTFEVDGVDSERIVARAREKLDKKIKFKRGPSTYSKSYLMELLVESVLNYEWELFSAGMGLSGER</sequence>
<accession>M7SJ25</accession>
<dbReference type="EMBL" id="KB707096">
    <property type="protein sequence ID" value="EMR64308.1"/>
    <property type="molecule type" value="Genomic_DNA"/>
</dbReference>
<dbReference type="Proteomes" id="UP000012174">
    <property type="component" value="Unassembled WGS sequence"/>
</dbReference>
<evidence type="ECO:0000313" key="1">
    <source>
        <dbReference type="EMBL" id="EMR64308.1"/>
    </source>
</evidence>
<keyword evidence="2" id="KW-1185">Reference proteome</keyword>
<dbReference type="AlphaFoldDB" id="M7SJ25"/>
<evidence type="ECO:0008006" key="3">
    <source>
        <dbReference type="Google" id="ProtNLM"/>
    </source>
</evidence>
<name>M7SJ25_EUTLA</name>
<gene>
    <name evidence="1" type="ORF">UCREL1_8732</name>
</gene>
<reference evidence="2" key="1">
    <citation type="journal article" date="2013" name="Genome Announc.">
        <title>Draft genome sequence of the grapevine dieback fungus Eutypa lata UCR-EL1.</title>
        <authorList>
            <person name="Blanco-Ulate B."/>
            <person name="Rolshausen P.E."/>
            <person name="Cantu D."/>
        </authorList>
    </citation>
    <scope>NUCLEOTIDE SEQUENCE [LARGE SCALE GENOMIC DNA]</scope>
    <source>
        <strain evidence="2">UCR-EL1</strain>
    </source>
</reference>
<organism evidence="1 2">
    <name type="scientific">Eutypa lata (strain UCR-EL1)</name>
    <name type="common">Grapevine dieback disease fungus</name>
    <name type="synonym">Eutypa armeniacae</name>
    <dbReference type="NCBI Taxonomy" id="1287681"/>
    <lineage>
        <taxon>Eukaryota</taxon>
        <taxon>Fungi</taxon>
        <taxon>Dikarya</taxon>
        <taxon>Ascomycota</taxon>
        <taxon>Pezizomycotina</taxon>
        <taxon>Sordariomycetes</taxon>
        <taxon>Xylariomycetidae</taxon>
        <taxon>Xylariales</taxon>
        <taxon>Diatrypaceae</taxon>
        <taxon>Eutypa</taxon>
    </lineage>
</organism>
<evidence type="ECO:0000313" key="2">
    <source>
        <dbReference type="Proteomes" id="UP000012174"/>
    </source>
</evidence>
<dbReference type="OrthoDB" id="2951834at2759"/>
<dbReference type="KEGG" id="ela:UCREL1_8732"/>
<proteinExistence type="predicted"/>